<keyword evidence="4" id="KW-1185">Reference proteome</keyword>
<evidence type="ECO:0000256" key="1">
    <source>
        <dbReference type="PROSITE-ProRule" id="PRU01076"/>
    </source>
</evidence>
<dbReference type="NCBIfam" id="TIGR01439">
    <property type="entry name" value="lp_hng_hel_AbrB"/>
    <property type="match status" value="1"/>
</dbReference>
<dbReference type="Pfam" id="PF04014">
    <property type="entry name" value="MazE_antitoxin"/>
    <property type="match status" value="1"/>
</dbReference>
<accession>A0A317C9L9</accession>
<dbReference type="SUPFAM" id="SSF89447">
    <property type="entry name" value="AbrB/MazE/MraZ-like"/>
    <property type="match status" value="1"/>
</dbReference>
<comment type="caution">
    <text evidence="3">The sequence shown here is derived from an EMBL/GenBank/DDBJ whole genome shotgun (WGS) entry which is preliminary data.</text>
</comment>
<evidence type="ECO:0000313" key="3">
    <source>
        <dbReference type="EMBL" id="PWQ95069.1"/>
    </source>
</evidence>
<dbReference type="AlphaFoldDB" id="A0A317C9L9"/>
<dbReference type="InterPro" id="IPR037914">
    <property type="entry name" value="SpoVT-AbrB_sf"/>
</dbReference>
<keyword evidence="1" id="KW-0238">DNA-binding</keyword>
<dbReference type="PROSITE" id="PS51740">
    <property type="entry name" value="SPOVT_ABRB"/>
    <property type="match status" value="1"/>
</dbReference>
<evidence type="ECO:0000313" key="4">
    <source>
        <dbReference type="Proteomes" id="UP000245539"/>
    </source>
</evidence>
<dbReference type="OrthoDB" id="5519374at2"/>
<proteinExistence type="predicted"/>
<dbReference type="GO" id="GO:0003677">
    <property type="term" value="F:DNA binding"/>
    <property type="evidence" value="ECO:0007669"/>
    <property type="project" value="UniProtKB-UniRule"/>
</dbReference>
<dbReference type="RefSeq" id="WP_109838600.1">
    <property type="nucleotide sequence ID" value="NZ_QGKM01000050.1"/>
</dbReference>
<dbReference type="EMBL" id="QGKM01000050">
    <property type="protein sequence ID" value="PWQ95069.1"/>
    <property type="molecule type" value="Genomic_DNA"/>
</dbReference>
<evidence type="ECO:0000259" key="2">
    <source>
        <dbReference type="PROSITE" id="PS51740"/>
    </source>
</evidence>
<protein>
    <submittedName>
        <fullName evidence="3">AbrB family transcriptional regulator</fullName>
    </submittedName>
</protein>
<dbReference type="SMART" id="SM00966">
    <property type="entry name" value="SpoVT_AbrB"/>
    <property type="match status" value="1"/>
</dbReference>
<gene>
    <name evidence="3" type="ORF">DKW60_15640</name>
</gene>
<reference evidence="3 4" key="1">
    <citation type="submission" date="2018-05" db="EMBL/GenBank/DDBJ databases">
        <title>Leucothrix arctica sp. nov., isolated from Arctic seawater.</title>
        <authorList>
            <person name="Choi A."/>
            <person name="Baek K."/>
        </authorList>
    </citation>
    <scope>NUCLEOTIDE SEQUENCE [LARGE SCALE GENOMIC DNA]</scope>
    <source>
        <strain evidence="3 4">JCM 18388</strain>
    </source>
</reference>
<dbReference type="Gene3D" id="2.10.260.10">
    <property type="match status" value="1"/>
</dbReference>
<sequence length="74" mass="8245">MHKVSAKRQVTLPKELCDKTGITPGDYVEIFEYLGKITVIKKVIGSSKGSLSYLKARSDMTDQESMADAINDRH</sequence>
<name>A0A317C9L9_9GAMM</name>
<dbReference type="Proteomes" id="UP000245539">
    <property type="component" value="Unassembled WGS sequence"/>
</dbReference>
<dbReference type="InterPro" id="IPR007159">
    <property type="entry name" value="SpoVT-AbrB_dom"/>
</dbReference>
<organism evidence="3 4">
    <name type="scientific">Leucothrix pacifica</name>
    <dbReference type="NCBI Taxonomy" id="1247513"/>
    <lineage>
        <taxon>Bacteria</taxon>
        <taxon>Pseudomonadati</taxon>
        <taxon>Pseudomonadota</taxon>
        <taxon>Gammaproteobacteria</taxon>
        <taxon>Thiotrichales</taxon>
        <taxon>Thiotrichaceae</taxon>
        <taxon>Leucothrix</taxon>
    </lineage>
</organism>
<feature type="domain" description="SpoVT-AbrB" evidence="2">
    <location>
        <begin position="1"/>
        <end position="44"/>
    </location>
</feature>